<dbReference type="InterPro" id="IPR015915">
    <property type="entry name" value="Kelch-typ_b-propeller"/>
</dbReference>
<dbReference type="PANTHER" id="PTHR45632">
    <property type="entry name" value="LD33804P"/>
    <property type="match status" value="1"/>
</dbReference>
<accession>A0A1F5UTU7</accession>
<dbReference type="CDD" id="cd15482">
    <property type="entry name" value="Sialidase_non-viral"/>
    <property type="match status" value="1"/>
</dbReference>
<evidence type="ECO:0000256" key="2">
    <source>
        <dbReference type="ARBA" id="ARBA00022737"/>
    </source>
</evidence>
<dbReference type="Gene3D" id="2.120.10.10">
    <property type="match status" value="1"/>
</dbReference>
<sequence length="579" mass="62594">VLKGDVRIGQSPSLAVNPANGEVYAVYESNPTGPDQADVYFIRSSDGGVTWSEPVKISDDRTPNDQFFPFIAVSPDGTIGVSFNDRRKDPANLKYDKYLAISRDGGHTFEPNIRMSSASSPIPPVETYGSCYMGDYDQIVADKNYFYAAWGDNRNQALTWRTGASMPRPRQEAAVVGVGDAVLAIGGYYTDLPTVADTGTNEAYLPASNHWVTLAPDPVRRADAAAAAYGPYAYVAGGRSLPAGDILASFDRYDALTNSWTQLPPMPTPRAGFGMARVGSTIYAIGGRDCSLYVACGQALDVNESYNINTGRWETRAPLPTARMDFATVAVNNKIYVLGGYNKDEGGPLSSVEVYDPVTDTWRQGLSIPITRFSEGAAACGDKIVLFGGYSPSYAPSSRVRIYDTISNKWQYGPFLKVPRAEIQGASAGGHIFAIGGSYAANPRYAGYNELFPCKTMGAFRPDPDAFFAKIPVSPTAMPISSSENSLLSPKPESITWELASLTKNSVTFVVQGQGISSMDVQLFDLSGRRVAQESTRGNRLTLRWGTTQANGVYLYLVTVRGMDGSAIRGKVEKFVLLR</sequence>
<dbReference type="PANTHER" id="PTHR45632:SF3">
    <property type="entry name" value="KELCH-LIKE PROTEIN 32"/>
    <property type="match status" value="1"/>
</dbReference>
<evidence type="ECO:0008006" key="5">
    <source>
        <dbReference type="Google" id="ProtNLM"/>
    </source>
</evidence>
<dbReference type="Gene3D" id="2.120.10.80">
    <property type="entry name" value="Kelch-type beta propeller"/>
    <property type="match status" value="2"/>
</dbReference>
<keyword evidence="1" id="KW-0880">Kelch repeat</keyword>
<reference evidence="3 4" key="1">
    <citation type="journal article" date="2016" name="Nat. Commun.">
        <title>Thousands of microbial genomes shed light on interconnected biogeochemical processes in an aquifer system.</title>
        <authorList>
            <person name="Anantharaman K."/>
            <person name="Brown C.T."/>
            <person name="Hug L.A."/>
            <person name="Sharon I."/>
            <person name="Castelle C.J."/>
            <person name="Probst A.J."/>
            <person name="Thomas B.C."/>
            <person name="Singh A."/>
            <person name="Wilkins M.J."/>
            <person name="Karaoz U."/>
            <person name="Brodie E.L."/>
            <person name="Williams K.H."/>
            <person name="Hubbard S.S."/>
            <person name="Banfield J.F."/>
        </authorList>
    </citation>
    <scope>NUCLEOTIDE SEQUENCE [LARGE SCALE GENOMIC DNA]</scope>
    <source>
        <strain evidence="4">RBG_16_55_9</strain>
    </source>
</reference>
<feature type="non-terminal residue" evidence="3">
    <location>
        <position position="1"/>
    </location>
</feature>
<keyword evidence="2" id="KW-0677">Repeat</keyword>
<dbReference type="SUPFAM" id="SSF50939">
    <property type="entry name" value="Sialidases"/>
    <property type="match status" value="1"/>
</dbReference>
<dbReference type="STRING" id="1817864.A2Z21_06760"/>
<name>A0A1F5UTU7_FRAXR</name>
<dbReference type="SUPFAM" id="SSF50965">
    <property type="entry name" value="Galactose oxidase, central domain"/>
    <property type="match status" value="1"/>
</dbReference>
<dbReference type="EMBL" id="MFGX01000076">
    <property type="protein sequence ID" value="OGF54576.1"/>
    <property type="molecule type" value="Genomic_DNA"/>
</dbReference>
<evidence type="ECO:0000256" key="1">
    <source>
        <dbReference type="ARBA" id="ARBA00022441"/>
    </source>
</evidence>
<dbReference type="Proteomes" id="UP000179157">
    <property type="component" value="Unassembled WGS sequence"/>
</dbReference>
<evidence type="ECO:0000313" key="3">
    <source>
        <dbReference type="EMBL" id="OGF54576.1"/>
    </source>
</evidence>
<dbReference type="InterPro" id="IPR011043">
    <property type="entry name" value="Gal_Oxase/kelch_b-propeller"/>
</dbReference>
<dbReference type="InterPro" id="IPR036278">
    <property type="entry name" value="Sialidase_sf"/>
</dbReference>
<dbReference type="SMART" id="SM00612">
    <property type="entry name" value="Kelch"/>
    <property type="match status" value="5"/>
</dbReference>
<protein>
    <recommendedName>
        <fullName evidence="5">T9SS type A sorting domain-containing protein</fullName>
    </recommendedName>
</protein>
<proteinExistence type="predicted"/>
<evidence type="ECO:0000313" key="4">
    <source>
        <dbReference type="Proteomes" id="UP000179157"/>
    </source>
</evidence>
<gene>
    <name evidence="3" type="ORF">A2Z21_06760</name>
</gene>
<dbReference type="PRINTS" id="PR00501">
    <property type="entry name" value="KELCHREPEAT"/>
</dbReference>
<dbReference type="InterPro" id="IPR006652">
    <property type="entry name" value="Kelch_1"/>
</dbReference>
<dbReference type="Pfam" id="PF01344">
    <property type="entry name" value="Kelch_1"/>
    <property type="match status" value="4"/>
</dbReference>
<comment type="caution">
    <text evidence="3">The sequence shown here is derived from an EMBL/GenBank/DDBJ whole genome shotgun (WGS) entry which is preliminary data.</text>
</comment>
<dbReference type="AlphaFoldDB" id="A0A1F5UTU7"/>
<organism evidence="3 4">
    <name type="scientific">Fraserbacteria sp. (strain RBG_16_55_9)</name>
    <dbReference type="NCBI Taxonomy" id="1817864"/>
    <lineage>
        <taxon>Bacteria</taxon>
        <taxon>Candidatus Fraseribacteriota</taxon>
    </lineage>
</organism>